<accession>A0ABQ7B776</accession>
<gene>
    <name evidence="1" type="ORF">DY000_02037972</name>
</gene>
<proteinExistence type="predicted"/>
<organism evidence="1 2">
    <name type="scientific">Brassica cretica</name>
    <name type="common">Mustard</name>
    <dbReference type="NCBI Taxonomy" id="69181"/>
    <lineage>
        <taxon>Eukaryota</taxon>
        <taxon>Viridiplantae</taxon>
        <taxon>Streptophyta</taxon>
        <taxon>Embryophyta</taxon>
        <taxon>Tracheophyta</taxon>
        <taxon>Spermatophyta</taxon>
        <taxon>Magnoliopsida</taxon>
        <taxon>eudicotyledons</taxon>
        <taxon>Gunneridae</taxon>
        <taxon>Pentapetalae</taxon>
        <taxon>rosids</taxon>
        <taxon>malvids</taxon>
        <taxon>Brassicales</taxon>
        <taxon>Brassicaceae</taxon>
        <taxon>Brassiceae</taxon>
        <taxon>Brassica</taxon>
    </lineage>
</organism>
<evidence type="ECO:0000313" key="1">
    <source>
        <dbReference type="EMBL" id="KAF3528023.1"/>
    </source>
</evidence>
<feature type="non-terminal residue" evidence="1">
    <location>
        <position position="1"/>
    </location>
</feature>
<dbReference type="Proteomes" id="UP000266723">
    <property type="component" value="Unassembled WGS sequence"/>
</dbReference>
<sequence>LLQGNLFYPGEQVIHVYQLDLMTNMLGIPSAEAIESVNVRNSKARRYLSSMRKKKPIPFSHKFLHANPLAFLLQENCCLLNPRTYK</sequence>
<name>A0ABQ7B776_BRACR</name>
<dbReference type="Gene3D" id="1.10.510.10">
    <property type="entry name" value="Transferase(Phosphotransferase) domain 1"/>
    <property type="match status" value="1"/>
</dbReference>
<evidence type="ECO:0000313" key="2">
    <source>
        <dbReference type="Proteomes" id="UP000266723"/>
    </source>
</evidence>
<keyword evidence="2" id="KW-1185">Reference proteome</keyword>
<dbReference type="EMBL" id="QGKV02001507">
    <property type="protein sequence ID" value="KAF3528023.1"/>
    <property type="molecule type" value="Genomic_DNA"/>
</dbReference>
<reference evidence="1 2" key="1">
    <citation type="journal article" date="2020" name="BMC Genomics">
        <title>Intraspecific diversification of the crop wild relative Brassica cretica Lam. using demographic model selection.</title>
        <authorList>
            <person name="Kioukis A."/>
            <person name="Michalopoulou V.A."/>
            <person name="Briers L."/>
            <person name="Pirintsos S."/>
            <person name="Studholme D.J."/>
            <person name="Pavlidis P."/>
            <person name="Sarris P.F."/>
        </authorList>
    </citation>
    <scope>NUCLEOTIDE SEQUENCE [LARGE SCALE GENOMIC DNA]</scope>
    <source>
        <strain evidence="2">cv. PFS-1207/04</strain>
    </source>
</reference>
<comment type="caution">
    <text evidence="1">The sequence shown here is derived from an EMBL/GenBank/DDBJ whole genome shotgun (WGS) entry which is preliminary data.</text>
</comment>
<protein>
    <submittedName>
        <fullName evidence="1">Uncharacterized protein</fullName>
    </submittedName>
</protein>